<evidence type="ECO:0000256" key="14">
    <source>
        <dbReference type="ARBA" id="ARBA00022927"/>
    </source>
</evidence>
<dbReference type="AlphaFoldDB" id="A0A9W8BD09"/>
<evidence type="ECO:0000256" key="2">
    <source>
        <dbReference type="ARBA" id="ARBA00004585"/>
    </source>
</evidence>
<dbReference type="PANTHER" id="PTHR23350">
    <property type="entry name" value="PEROXISOME ASSEMBLY PROTEIN 10"/>
    <property type="match status" value="1"/>
</dbReference>
<protein>
    <recommendedName>
        <fullName evidence="5">RING-type E3 ubiquitin transferase</fullName>
        <ecNumber evidence="5">2.3.2.27</ecNumber>
    </recommendedName>
    <alternativeName>
        <fullName evidence="18">Peroxin-10</fullName>
    </alternativeName>
</protein>
<dbReference type="InterPro" id="IPR013083">
    <property type="entry name" value="Znf_RING/FYVE/PHD"/>
</dbReference>
<keyword evidence="7" id="KW-0962">Peroxisome biogenesis</keyword>
<evidence type="ECO:0000259" key="20">
    <source>
        <dbReference type="PROSITE" id="PS50089"/>
    </source>
</evidence>
<dbReference type="EC" id="2.3.2.27" evidence="5"/>
<dbReference type="GO" id="GO:0016562">
    <property type="term" value="P:protein import into peroxisome matrix, receptor recycling"/>
    <property type="evidence" value="ECO:0007669"/>
    <property type="project" value="UniProtKB-ARBA"/>
</dbReference>
<evidence type="ECO:0000256" key="7">
    <source>
        <dbReference type="ARBA" id="ARBA00022593"/>
    </source>
</evidence>
<evidence type="ECO:0000256" key="17">
    <source>
        <dbReference type="ARBA" id="ARBA00023140"/>
    </source>
</evidence>
<keyword evidence="22" id="KW-1185">Reference proteome</keyword>
<keyword evidence="6" id="KW-0813">Transport</keyword>
<evidence type="ECO:0000256" key="13">
    <source>
        <dbReference type="ARBA" id="ARBA00022833"/>
    </source>
</evidence>
<evidence type="ECO:0000256" key="5">
    <source>
        <dbReference type="ARBA" id="ARBA00012483"/>
    </source>
</evidence>
<dbReference type="SUPFAM" id="SSF57850">
    <property type="entry name" value="RING/U-box"/>
    <property type="match status" value="1"/>
</dbReference>
<dbReference type="GO" id="GO:0016567">
    <property type="term" value="P:protein ubiquitination"/>
    <property type="evidence" value="ECO:0007669"/>
    <property type="project" value="UniProtKB-ARBA"/>
</dbReference>
<keyword evidence="15" id="KW-1133">Transmembrane helix</keyword>
<keyword evidence="13" id="KW-0862">Zinc</keyword>
<evidence type="ECO:0000313" key="21">
    <source>
        <dbReference type="EMBL" id="KAJ1984556.1"/>
    </source>
</evidence>
<evidence type="ECO:0000256" key="9">
    <source>
        <dbReference type="ARBA" id="ARBA00022692"/>
    </source>
</evidence>
<dbReference type="InterPro" id="IPR006845">
    <property type="entry name" value="Pex_N"/>
</dbReference>
<evidence type="ECO:0000256" key="10">
    <source>
        <dbReference type="ARBA" id="ARBA00022723"/>
    </source>
</evidence>
<dbReference type="OrthoDB" id="6270329at2759"/>
<organism evidence="21 22">
    <name type="scientific">Dimargaris verticillata</name>
    <dbReference type="NCBI Taxonomy" id="2761393"/>
    <lineage>
        <taxon>Eukaryota</taxon>
        <taxon>Fungi</taxon>
        <taxon>Fungi incertae sedis</taxon>
        <taxon>Zoopagomycota</taxon>
        <taxon>Kickxellomycotina</taxon>
        <taxon>Dimargaritomycetes</taxon>
        <taxon>Dimargaritales</taxon>
        <taxon>Dimargaritaceae</taxon>
        <taxon>Dimargaris</taxon>
    </lineage>
</organism>
<reference evidence="21" key="1">
    <citation type="submission" date="2022-07" db="EMBL/GenBank/DDBJ databases">
        <title>Phylogenomic reconstructions and comparative analyses of Kickxellomycotina fungi.</title>
        <authorList>
            <person name="Reynolds N.K."/>
            <person name="Stajich J.E."/>
            <person name="Barry K."/>
            <person name="Grigoriev I.V."/>
            <person name="Crous P."/>
            <person name="Smith M.E."/>
        </authorList>
    </citation>
    <scope>NUCLEOTIDE SEQUENCE</scope>
    <source>
        <strain evidence="21">RSA 567</strain>
    </source>
</reference>
<evidence type="ECO:0000256" key="4">
    <source>
        <dbReference type="ARBA" id="ARBA00008704"/>
    </source>
</evidence>
<comment type="catalytic activity">
    <reaction evidence="1">
        <text>S-ubiquitinyl-[E2 ubiquitin-conjugating enzyme]-L-cysteine + [acceptor protein]-L-lysine = [E2 ubiquitin-conjugating enzyme]-L-cysteine + N(6)-ubiquitinyl-[acceptor protein]-L-lysine.</text>
        <dbReference type="EC" id="2.3.2.27"/>
    </reaction>
</comment>
<comment type="caution">
    <text evidence="21">The sequence shown here is derived from an EMBL/GenBank/DDBJ whole genome shotgun (WGS) entry which is preliminary data.</text>
</comment>
<proteinExistence type="inferred from homology"/>
<accession>A0A9W8BD09</accession>
<dbReference type="PROSITE" id="PS50089">
    <property type="entry name" value="ZF_RING_2"/>
    <property type="match status" value="1"/>
</dbReference>
<feature type="domain" description="RING-type" evidence="20">
    <location>
        <begin position="271"/>
        <end position="309"/>
    </location>
</feature>
<sequence length="323" mass="36738">MASTTSEPLLTNRMDLAQQRLLATLKPSVIYSAQPDIIRANQKDLYYQAILTEKVKNVIQQHLGTRFVIRYQNLLKLASNFTYYAFTTIQGTQTLGEEYCSILQVSNGSQTYPSLLRRTALVLLHTLGPLVTSKLVDRWRQHSRQLNDSAKTSMTRVLDALTSKGVRDVVTSNLTTIHLMVFYFFGTYYHSSKRLLGIRYIFTRKPHPSELQSGYEILGLLLLIQFLVKATFAIKDRLQPSEPQPLSTAPIDEKCAPIVPAAQPTLSQEQCTLCLSTRMDTAASPCGHLFCWQCLFEWCNTKSECPLCRQPIDITRIVRVYNY</sequence>
<evidence type="ECO:0000256" key="6">
    <source>
        <dbReference type="ARBA" id="ARBA00022448"/>
    </source>
</evidence>
<keyword evidence="16" id="KW-0472">Membrane</keyword>
<dbReference type="GO" id="GO:0005778">
    <property type="term" value="C:peroxisomal membrane"/>
    <property type="evidence" value="ECO:0007669"/>
    <property type="project" value="UniProtKB-SubCell"/>
</dbReference>
<evidence type="ECO:0000256" key="3">
    <source>
        <dbReference type="ARBA" id="ARBA00004906"/>
    </source>
</evidence>
<comment type="subcellular location">
    <subcellularLocation>
        <location evidence="2">Peroxisome membrane</location>
        <topology evidence="2">Multi-pass membrane protein</topology>
    </subcellularLocation>
</comment>
<keyword evidence="10" id="KW-0479">Metal-binding</keyword>
<keyword evidence="17" id="KW-0576">Peroxisome</keyword>
<evidence type="ECO:0000256" key="11">
    <source>
        <dbReference type="ARBA" id="ARBA00022771"/>
    </source>
</evidence>
<dbReference type="PROSITE" id="PS00518">
    <property type="entry name" value="ZF_RING_1"/>
    <property type="match status" value="1"/>
</dbReference>
<evidence type="ECO:0000256" key="12">
    <source>
        <dbReference type="ARBA" id="ARBA00022786"/>
    </source>
</evidence>
<keyword evidence="14" id="KW-0653">Protein transport</keyword>
<gene>
    <name evidence="21" type="primary">PEX10_1</name>
    <name evidence="21" type="ORF">H4R34_000591</name>
</gene>
<evidence type="ECO:0000256" key="16">
    <source>
        <dbReference type="ARBA" id="ARBA00023136"/>
    </source>
</evidence>
<keyword evidence="12" id="KW-0833">Ubl conjugation pathway</keyword>
<dbReference type="InterPro" id="IPR017907">
    <property type="entry name" value="Znf_RING_CS"/>
</dbReference>
<dbReference type="PANTHER" id="PTHR23350:SF0">
    <property type="entry name" value="PEROXISOME BIOGENESIS FACTOR 10"/>
    <property type="match status" value="1"/>
</dbReference>
<evidence type="ECO:0000313" key="22">
    <source>
        <dbReference type="Proteomes" id="UP001151582"/>
    </source>
</evidence>
<keyword evidence="9" id="KW-0812">Transmembrane</keyword>
<dbReference type="InterPro" id="IPR025654">
    <property type="entry name" value="PEX2/10"/>
</dbReference>
<evidence type="ECO:0000256" key="1">
    <source>
        <dbReference type="ARBA" id="ARBA00000900"/>
    </source>
</evidence>
<dbReference type="Pfam" id="PF13920">
    <property type="entry name" value="zf-C3HC4_3"/>
    <property type="match status" value="1"/>
</dbReference>
<evidence type="ECO:0000256" key="18">
    <source>
        <dbReference type="ARBA" id="ARBA00041230"/>
    </source>
</evidence>
<evidence type="ECO:0000256" key="19">
    <source>
        <dbReference type="PROSITE-ProRule" id="PRU00175"/>
    </source>
</evidence>
<evidence type="ECO:0000256" key="15">
    <source>
        <dbReference type="ARBA" id="ARBA00022989"/>
    </source>
</evidence>
<dbReference type="GO" id="GO:0061630">
    <property type="term" value="F:ubiquitin protein ligase activity"/>
    <property type="evidence" value="ECO:0007669"/>
    <property type="project" value="UniProtKB-EC"/>
</dbReference>
<dbReference type="CDD" id="cd16527">
    <property type="entry name" value="RING-HC_PEX10"/>
    <property type="match status" value="1"/>
</dbReference>
<comment type="pathway">
    <text evidence="3">Protein modification; protein ubiquitination.</text>
</comment>
<dbReference type="Proteomes" id="UP001151582">
    <property type="component" value="Unassembled WGS sequence"/>
</dbReference>
<keyword evidence="8" id="KW-0808">Transferase</keyword>
<name>A0A9W8BD09_9FUNG</name>
<evidence type="ECO:0000256" key="8">
    <source>
        <dbReference type="ARBA" id="ARBA00022679"/>
    </source>
</evidence>
<dbReference type="Pfam" id="PF04757">
    <property type="entry name" value="Pex2_Pex12"/>
    <property type="match status" value="1"/>
</dbReference>
<dbReference type="Gene3D" id="3.30.40.10">
    <property type="entry name" value="Zinc/RING finger domain, C3HC4 (zinc finger)"/>
    <property type="match status" value="1"/>
</dbReference>
<keyword evidence="11 19" id="KW-0863">Zinc-finger</keyword>
<dbReference type="InterPro" id="IPR001841">
    <property type="entry name" value="Znf_RING"/>
</dbReference>
<dbReference type="EMBL" id="JANBQB010000016">
    <property type="protein sequence ID" value="KAJ1984556.1"/>
    <property type="molecule type" value="Genomic_DNA"/>
</dbReference>
<comment type="similarity">
    <text evidence="4">Belongs to the pex2/pex10/pex12 family.</text>
</comment>
<dbReference type="SMART" id="SM00184">
    <property type="entry name" value="RING"/>
    <property type="match status" value="1"/>
</dbReference>
<dbReference type="GO" id="GO:0008270">
    <property type="term" value="F:zinc ion binding"/>
    <property type="evidence" value="ECO:0007669"/>
    <property type="project" value="UniProtKB-KW"/>
</dbReference>